<comment type="caution">
    <text evidence="1">The sequence shown here is derived from an EMBL/GenBank/DDBJ whole genome shotgun (WGS) entry which is preliminary data.</text>
</comment>
<gene>
    <name evidence="1" type="ORF">K493DRAFT_322037</name>
</gene>
<reference evidence="1 2" key="1">
    <citation type="submission" date="2016-07" db="EMBL/GenBank/DDBJ databases">
        <title>Pervasive Adenine N6-methylation of Active Genes in Fungi.</title>
        <authorList>
            <consortium name="DOE Joint Genome Institute"/>
            <person name="Mondo S.J."/>
            <person name="Dannebaum R.O."/>
            <person name="Kuo R.C."/>
            <person name="Labutti K."/>
            <person name="Haridas S."/>
            <person name="Kuo A."/>
            <person name="Salamov A."/>
            <person name="Ahrendt S.R."/>
            <person name="Lipzen A."/>
            <person name="Sullivan W."/>
            <person name="Andreopoulos W.B."/>
            <person name="Clum A."/>
            <person name="Lindquist E."/>
            <person name="Daum C."/>
            <person name="Ramamoorthy G.K."/>
            <person name="Gryganskyi A."/>
            <person name="Culley D."/>
            <person name="Magnuson J.K."/>
            <person name="James T.Y."/>
            <person name="O'Malley M.A."/>
            <person name="Stajich J.E."/>
            <person name="Spatafora J.W."/>
            <person name="Visel A."/>
            <person name="Grigoriev I.V."/>
        </authorList>
    </citation>
    <scope>NUCLEOTIDE SEQUENCE [LARGE SCALE GENOMIC DNA]</scope>
    <source>
        <strain evidence="1 2">CBS 931.73</strain>
    </source>
</reference>
<proteinExistence type="predicted"/>
<dbReference type="InParanoid" id="A0A1Y1VRT6"/>
<protein>
    <submittedName>
        <fullName evidence="1">Uncharacterized protein</fullName>
    </submittedName>
</protein>
<evidence type="ECO:0000313" key="2">
    <source>
        <dbReference type="Proteomes" id="UP000193498"/>
    </source>
</evidence>
<keyword evidence="2" id="KW-1185">Reference proteome</keyword>
<evidence type="ECO:0000313" key="1">
    <source>
        <dbReference type="EMBL" id="ORX64012.1"/>
    </source>
</evidence>
<dbReference type="AlphaFoldDB" id="A0A1Y1VRT6"/>
<dbReference type="Proteomes" id="UP000193498">
    <property type="component" value="Unassembled WGS sequence"/>
</dbReference>
<dbReference type="EMBL" id="MCFE01001245">
    <property type="protein sequence ID" value="ORX64012.1"/>
    <property type="molecule type" value="Genomic_DNA"/>
</dbReference>
<accession>A0A1Y1VRT6</accession>
<sequence length="55" mass="6189">MAAFTQKTASLFSASPLNCDKGHFCTVHNLLPNPRECVSPRRCVNTKSRHRDECL</sequence>
<organism evidence="1 2">
    <name type="scientific">Basidiobolus meristosporus CBS 931.73</name>
    <dbReference type="NCBI Taxonomy" id="1314790"/>
    <lineage>
        <taxon>Eukaryota</taxon>
        <taxon>Fungi</taxon>
        <taxon>Fungi incertae sedis</taxon>
        <taxon>Zoopagomycota</taxon>
        <taxon>Entomophthoromycotina</taxon>
        <taxon>Basidiobolomycetes</taxon>
        <taxon>Basidiobolales</taxon>
        <taxon>Basidiobolaceae</taxon>
        <taxon>Basidiobolus</taxon>
    </lineage>
</organism>
<name>A0A1Y1VRT6_9FUNG</name>